<sequence length="58" mass="6435">MKFSKTARMFNEGIPLYISNLVMKAIGKYSVPKMIAVLGIAMKGYSSDDRLSPAHDIK</sequence>
<dbReference type="RefSeq" id="WP_200891856.1">
    <property type="nucleotide sequence ID" value="NZ_CP139957.1"/>
</dbReference>
<proteinExistence type="predicted"/>
<accession>A0ABZ0U065</accession>
<gene>
    <name evidence="1" type="ORF">SOJ16_002382</name>
</gene>
<dbReference type="InterPro" id="IPR036220">
    <property type="entry name" value="UDP-Glc/GDP-Man_DH_C_sf"/>
</dbReference>
<organism evidence="1 2">
    <name type="scientific">Anaerocellum danielii</name>
    <dbReference type="NCBI Taxonomy" id="1387557"/>
    <lineage>
        <taxon>Bacteria</taxon>
        <taxon>Bacillati</taxon>
        <taxon>Bacillota</taxon>
        <taxon>Bacillota incertae sedis</taxon>
        <taxon>Caldicellulosiruptorales</taxon>
        <taxon>Caldicellulosiruptoraceae</taxon>
        <taxon>Anaerocellum</taxon>
    </lineage>
</organism>
<reference evidence="1 2" key="1">
    <citation type="submission" date="2023-12" db="EMBL/GenBank/DDBJ databases">
        <authorList>
            <person name="Manesh M.J.H."/>
            <person name="Bing R.G."/>
            <person name="Willard D.J."/>
            <person name="Kelly R.M."/>
        </authorList>
    </citation>
    <scope>NUCLEOTIDE SEQUENCE [LARGE SCALE GENOMIC DNA]</scope>
    <source>
        <strain evidence="1 2">DSM 8977</strain>
    </source>
</reference>
<keyword evidence="2" id="KW-1185">Reference proteome</keyword>
<dbReference type="SUPFAM" id="SSF52413">
    <property type="entry name" value="UDP-glucose/GDP-mannose dehydrogenase C-terminal domain"/>
    <property type="match status" value="1"/>
</dbReference>
<dbReference type="Gene3D" id="3.40.50.720">
    <property type="entry name" value="NAD(P)-binding Rossmann-like Domain"/>
    <property type="match status" value="1"/>
</dbReference>
<dbReference type="Proteomes" id="UP001322744">
    <property type="component" value="Chromosome"/>
</dbReference>
<dbReference type="EMBL" id="CP139957">
    <property type="protein sequence ID" value="WPX08492.1"/>
    <property type="molecule type" value="Genomic_DNA"/>
</dbReference>
<evidence type="ECO:0000313" key="2">
    <source>
        <dbReference type="Proteomes" id="UP001322744"/>
    </source>
</evidence>
<evidence type="ECO:0000313" key="1">
    <source>
        <dbReference type="EMBL" id="WPX08492.1"/>
    </source>
</evidence>
<protein>
    <submittedName>
        <fullName evidence="1">Uncharacterized protein</fullName>
    </submittedName>
</protein>
<name>A0ABZ0U065_9FIRM</name>